<sequence>MKNAEIVLGAIALIALMLNSLLAPFGNLLTVLSISAISVLYMYLSFALFNRLRLRHIFKKDSYNGISTMRIVGAVLTGLALSITLIGILFKFQAWPGATINLGVGLSGLVIALLVGAVKYTRSKSDYYTKIFKRIAVYGGIGLIMLLLPEETWLEFKYRNHPDYVKAVKKAMAESDNQELWDKAEEERRKMNMGK</sequence>
<dbReference type="EMBL" id="JAAGWD010000001">
    <property type="protein sequence ID" value="NEM96608.1"/>
    <property type="molecule type" value="Genomic_DNA"/>
</dbReference>
<evidence type="ECO:0000313" key="2">
    <source>
        <dbReference type="EMBL" id="NEM96608.1"/>
    </source>
</evidence>
<protein>
    <submittedName>
        <fullName evidence="2">Uncharacterized protein</fullName>
    </submittedName>
</protein>
<keyword evidence="3" id="KW-1185">Reference proteome</keyword>
<feature type="transmembrane region" description="Helical" evidence="1">
    <location>
        <begin position="71"/>
        <end position="92"/>
    </location>
</feature>
<keyword evidence="1" id="KW-0472">Membrane</keyword>
<organism evidence="2 3">
    <name type="scientific">Pontibacter burrus</name>
    <dbReference type="NCBI Taxonomy" id="2704466"/>
    <lineage>
        <taxon>Bacteria</taxon>
        <taxon>Pseudomonadati</taxon>
        <taxon>Bacteroidota</taxon>
        <taxon>Cytophagia</taxon>
        <taxon>Cytophagales</taxon>
        <taxon>Hymenobacteraceae</taxon>
        <taxon>Pontibacter</taxon>
    </lineage>
</organism>
<keyword evidence="1" id="KW-0812">Transmembrane</keyword>
<name>A0A6B3LRJ6_9BACT</name>
<gene>
    <name evidence="2" type="ORF">GXP69_02780</name>
</gene>
<proteinExistence type="predicted"/>
<dbReference type="Proteomes" id="UP000474777">
    <property type="component" value="Unassembled WGS sequence"/>
</dbReference>
<reference evidence="2 3" key="1">
    <citation type="submission" date="2020-02" db="EMBL/GenBank/DDBJ databases">
        <authorList>
            <person name="Kim M.K."/>
        </authorList>
    </citation>
    <scope>NUCLEOTIDE SEQUENCE [LARGE SCALE GENOMIC DNA]</scope>
    <source>
        <strain evidence="2 3">BT327</strain>
    </source>
</reference>
<evidence type="ECO:0000313" key="3">
    <source>
        <dbReference type="Proteomes" id="UP000474777"/>
    </source>
</evidence>
<feature type="transmembrane region" description="Helical" evidence="1">
    <location>
        <begin position="98"/>
        <end position="119"/>
    </location>
</feature>
<dbReference type="RefSeq" id="WP_163912093.1">
    <property type="nucleotide sequence ID" value="NZ_JAAGWD010000001.1"/>
</dbReference>
<comment type="caution">
    <text evidence="2">The sequence shown here is derived from an EMBL/GenBank/DDBJ whole genome shotgun (WGS) entry which is preliminary data.</text>
</comment>
<keyword evidence="1" id="KW-1133">Transmembrane helix</keyword>
<dbReference type="AlphaFoldDB" id="A0A6B3LRJ6"/>
<feature type="transmembrane region" description="Helical" evidence="1">
    <location>
        <begin position="131"/>
        <end position="148"/>
    </location>
</feature>
<feature type="transmembrane region" description="Helical" evidence="1">
    <location>
        <begin position="32"/>
        <end position="50"/>
    </location>
</feature>
<accession>A0A6B3LRJ6</accession>
<evidence type="ECO:0000256" key="1">
    <source>
        <dbReference type="SAM" id="Phobius"/>
    </source>
</evidence>